<dbReference type="OrthoDB" id="10546705at2759"/>
<accession>A0A8K0NE35</accession>
<keyword evidence="3" id="KW-1185">Reference proteome</keyword>
<comment type="caution">
    <text evidence="2">The sequence shown here is derived from an EMBL/GenBank/DDBJ whole genome shotgun (WGS) entry which is preliminary data.</text>
</comment>
<dbReference type="Proteomes" id="UP000797356">
    <property type="component" value="Chromosome 15"/>
</dbReference>
<feature type="compositionally biased region" description="Basic and acidic residues" evidence="1">
    <location>
        <begin position="32"/>
        <end position="46"/>
    </location>
</feature>
<dbReference type="EMBL" id="CM017886">
    <property type="protein sequence ID" value="KAG1369983.1"/>
    <property type="molecule type" value="Genomic_DNA"/>
</dbReference>
<dbReference type="AlphaFoldDB" id="A0A8K0NE35"/>
<organism evidence="2 3">
    <name type="scientific">Cocos nucifera</name>
    <name type="common">Coconut palm</name>
    <dbReference type="NCBI Taxonomy" id="13894"/>
    <lineage>
        <taxon>Eukaryota</taxon>
        <taxon>Viridiplantae</taxon>
        <taxon>Streptophyta</taxon>
        <taxon>Embryophyta</taxon>
        <taxon>Tracheophyta</taxon>
        <taxon>Spermatophyta</taxon>
        <taxon>Magnoliopsida</taxon>
        <taxon>Liliopsida</taxon>
        <taxon>Arecaceae</taxon>
        <taxon>Arecoideae</taxon>
        <taxon>Cocoseae</taxon>
        <taxon>Attaleinae</taxon>
        <taxon>Cocos</taxon>
    </lineage>
</organism>
<reference evidence="2" key="1">
    <citation type="journal article" date="2017" name="Gigascience">
        <title>The genome draft of coconut (Cocos nucifera).</title>
        <authorList>
            <person name="Xiao Y."/>
            <person name="Xu P."/>
            <person name="Fan H."/>
            <person name="Baudouin L."/>
            <person name="Xia W."/>
            <person name="Bocs S."/>
            <person name="Xu J."/>
            <person name="Li Q."/>
            <person name="Guo A."/>
            <person name="Zhou L."/>
            <person name="Li J."/>
            <person name="Wu Y."/>
            <person name="Ma Z."/>
            <person name="Armero A."/>
            <person name="Issali A.E."/>
            <person name="Liu N."/>
            <person name="Peng M."/>
            <person name="Yang Y."/>
        </authorList>
    </citation>
    <scope>NUCLEOTIDE SEQUENCE</scope>
    <source>
        <tissue evidence="2">Spear leaf of Hainan Tall coconut</tissue>
    </source>
</reference>
<evidence type="ECO:0000313" key="2">
    <source>
        <dbReference type="EMBL" id="KAG1369983.1"/>
    </source>
</evidence>
<gene>
    <name evidence="2" type="ORF">COCNU_15G003490</name>
</gene>
<proteinExistence type="predicted"/>
<feature type="region of interest" description="Disordered" evidence="1">
    <location>
        <begin position="16"/>
        <end position="77"/>
    </location>
</feature>
<protein>
    <submittedName>
        <fullName evidence="2">Uncharacterized protein</fullName>
    </submittedName>
</protein>
<name>A0A8K0NE35_COCNU</name>
<reference evidence="2" key="2">
    <citation type="submission" date="2019-07" db="EMBL/GenBank/DDBJ databases">
        <authorList>
            <person name="Yang Y."/>
            <person name="Bocs S."/>
            <person name="Baudouin L."/>
        </authorList>
    </citation>
    <scope>NUCLEOTIDE SEQUENCE</scope>
    <source>
        <tissue evidence="2">Spear leaf of Hainan Tall coconut</tissue>
    </source>
</reference>
<evidence type="ECO:0000256" key="1">
    <source>
        <dbReference type="SAM" id="MobiDB-lite"/>
    </source>
</evidence>
<sequence length="77" mass="8875">MKFSFSCMPVFAHLFPTRASSKEEDEPSSNPKLKEENKKKEEEVNKKQQSRKQKTSNLDMAASMTPSFPFHSRPGLR</sequence>
<evidence type="ECO:0000313" key="3">
    <source>
        <dbReference type="Proteomes" id="UP000797356"/>
    </source>
</evidence>